<evidence type="ECO:0000256" key="2">
    <source>
        <dbReference type="ARBA" id="ARBA00007613"/>
    </source>
</evidence>
<dbReference type="GO" id="GO:0015562">
    <property type="term" value="F:efflux transmembrane transporter activity"/>
    <property type="evidence" value="ECO:0007669"/>
    <property type="project" value="InterPro"/>
</dbReference>
<comment type="subcellular location">
    <subcellularLocation>
        <location evidence="1">Cell outer membrane</location>
    </subcellularLocation>
</comment>
<dbReference type="NCBIfam" id="TIGR01844">
    <property type="entry name" value="type_I_sec_TolC"/>
    <property type="match status" value="1"/>
</dbReference>
<keyword evidence="11" id="KW-1185">Reference proteome</keyword>
<evidence type="ECO:0000256" key="7">
    <source>
        <dbReference type="ARBA" id="ARBA00023237"/>
    </source>
</evidence>
<accession>F9S5Z7</accession>
<dbReference type="EMBL" id="AFWF01000246">
    <property type="protein sequence ID" value="EGU34462.1"/>
    <property type="molecule type" value="Genomic_DNA"/>
</dbReference>
<dbReference type="InterPro" id="IPR010130">
    <property type="entry name" value="T1SS_OMP_TolC"/>
</dbReference>
<feature type="chain" id="PRO_5003393656" evidence="9">
    <location>
        <begin position="23"/>
        <end position="450"/>
    </location>
</feature>
<dbReference type="Gene3D" id="1.20.1600.10">
    <property type="entry name" value="Outer membrane efflux proteins (OEP)"/>
    <property type="match status" value="1"/>
</dbReference>
<dbReference type="GO" id="GO:0015288">
    <property type="term" value="F:porin activity"/>
    <property type="evidence" value="ECO:0007669"/>
    <property type="project" value="TreeGrafter"/>
</dbReference>
<dbReference type="Pfam" id="PF02321">
    <property type="entry name" value="OEP"/>
    <property type="match status" value="2"/>
</dbReference>
<evidence type="ECO:0000313" key="11">
    <source>
        <dbReference type="Proteomes" id="UP000004605"/>
    </source>
</evidence>
<evidence type="ECO:0000256" key="6">
    <source>
        <dbReference type="ARBA" id="ARBA00023136"/>
    </source>
</evidence>
<dbReference type="AlphaFoldDB" id="F9S5Z7"/>
<keyword evidence="3" id="KW-0813">Transport</keyword>
<dbReference type="InterPro" id="IPR003423">
    <property type="entry name" value="OMP_efflux"/>
</dbReference>
<dbReference type="InterPro" id="IPR051906">
    <property type="entry name" value="TolC-like"/>
</dbReference>
<dbReference type="Proteomes" id="UP000004605">
    <property type="component" value="Unassembled WGS sequence"/>
</dbReference>
<evidence type="ECO:0000313" key="10">
    <source>
        <dbReference type="EMBL" id="EGU34462.1"/>
    </source>
</evidence>
<keyword evidence="5" id="KW-0812">Transmembrane</keyword>
<dbReference type="PANTHER" id="PTHR30026">
    <property type="entry name" value="OUTER MEMBRANE PROTEIN TOLC"/>
    <property type="match status" value="1"/>
</dbReference>
<comment type="similarity">
    <text evidence="2">Belongs to the outer membrane factor (OMF) (TC 1.B.17) family.</text>
</comment>
<dbReference type="RefSeq" id="WP_006713915.1">
    <property type="nucleotide sequence ID" value="NZ_AFWF01000246.1"/>
</dbReference>
<evidence type="ECO:0000256" key="9">
    <source>
        <dbReference type="SAM" id="SignalP"/>
    </source>
</evidence>
<comment type="caution">
    <text evidence="10">The sequence shown here is derived from an EMBL/GenBank/DDBJ whole genome shotgun (WGS) entry which is preliminary data.</text>
</comment>
<evidence type="ECO:0000256" key="5">
    <source>
        <dbReference type="ARBA" id="ARBA00022692"/>
    </source>
</evidence>
<gene>
    <name evidence="10" type="ORF">VII00023_08552</name>
</gene>
<keyword evidence="8" id="KW-0175">Coiled coil</keyword>
<dbReference type="PANTHER" id="PTHR30026:SF20">
    <property type="entry name" value="OUTER MEMBRANE PROTEIN TOLC"/>
    <property type="match status" value="1"/>
</dbReference>
<organism evidence="10 11">
    <name type="scientific">Vibrio ichthyoenteri ATCC 700023</name>
    <dbReference type="NCBI Taxonomy" id="870968"/>
    <lineage>
        <taxon>Bacteria</taxon>
        <taxon>Pseudomonadati</taxon>
        <taxon>Pseudomonadota</taxon>
        <taxon>Gammaproteobacteria</taxon>
        <taxon>Vibrionales</taxon>
        <taxon>Vibrionaceae</taxon>
        <taxon>Vibrio</taxon>
    </lineage>
</organism>
<keyword evidence="6" id="KW-0472">Membrane</keyword>
<evidence type="ECO:0000256" key="4">
    <source>
        <dbReference type="ARBA" id="ARBA00022452"/>
    </source>
</evidence>
<evidence type="ECO:0000256" key="8">
    <source>
        <dbReference type="SAM" id="Coils"/>
    </source>
</evidence>
<evidence type="ECO:0000256" key="3">
    <source>
        <dbReference type="ARBA" id="ARBA00022448"/>
    </source>
</evidence>
<dbReference type="SUPFAM" id="SSF56954">
    <property type="entry name" value="Outer membrane efflux proteins (OEP)"/>
    <property type="match status" value="1"/>
</dbReference>
<dbReference type="GO" id="GO:0009279">
    <property type="term" value="C:cell outer membrane"/>
    <property type="evidence" value="ECO:0007669"/>
    <property type="project" value="UniProtKB-SubCell"/>
</dbReference>
<name>F9S5Z7_9VIBR</name>
<feature type="signal peptide" evidence="9">
    <location>
        <begin position="1"/>
        <end position="22"/>
    </location>
</feature>
<dbReference type="GO" id="GO:1990281">
    <property type="term" value="C:efflux pump complex"/>
    <property type="evidence" value="ECO:0007669"/>
    <property type="project" value="TreeGrafter"/>
</dbReference>
<keyword evidence="9" id="KW-0732">Signal</keyword>
<reference evidence="10 11" key="1">
    <citation type="journal article" date="2012" name="Int. J. Syst. Evol. Microbiol.">
        <title>Vibrio caribbeanicus sp. nov., isolated from the marine sponge Scleritoderma cyanea.</title>
        <authorList>
            <person name="Hoffmann M."/>
            <person name="Monday S.R."/>
            <person name="Allard M.W."/>
            <person name="Strain E.A."/>
            <person name="Whittaker P."/>
            <person name="Naum M."/>
            <person name="McCarthy P.J."/>
            <person name="Lopez J.V."/>
            <person name="Fischer M."/>
            <person name="Brown E.W."/>
        </authorList>
    </citation>
    <scope>NUCLEOTIDE SEQUENCE [LARGE SCALE GENOMIC DNA]</scope>
    <source>
        <strain evidence="10 11">ATCC 700023</strain>
    </source>
</reference>
<feature type="coiled-coil region" evidence="8">
    <location>
        <begin position="141"/>
        <end position="168"/>
    </location>
</feature>
<proteinExistence type="inferred from homology"/>
<evidence type="ECO:0000256" key="1">
    <source>
        <dbReference type="ARBA" id="ARBA00004442"/>
    </source>
</evidence>
<sequence>MKSINRITLGIGMSVLSVNVMAGSVDLSSLYQDSIENNPALKSAAYEIERTGHQRDQLSGLYRPQVDADIQYGAMRKDYTTLTEIDSQGASFGVRAGQNLYNQELNQSAQLLTQQQEFSNISYQVALESLQLSVAQRYLDTLKAQEALKQADANLHAIEEQLTQIKHRYSNGLVPENDVKEAQAQFDLATTSVIFAQNDVEKALDGLYELTGKSYDHVSPLNLAELELVIPSASQALNWEEQARTFSPQMLIQQQLVGLSKQQIQLAEAGHMPSLGLVAEYRYAFASKSQTTPMGGVGQGWTDLDDNTTLFAGVAMTLPVYRGGTTSSKVEEASVQYQQSLQLQEQTWRQVTRDIRSTQKDLAALKTAKVAYEQAVKSAEAALIATEQGFELGSRTIVDVLNATQQVYQSKQQLSEAQIDFILSALKLKYLGGELTEGDLKAVNSLASRT</sequence>
<keyword evidence="7" id="KW-0998">Cell outer membrane</keyword>
<protein>
    <submittedName>
        <fullName evidence="10">Outer membrane protein</fullName>
    </submittedName>
</protein>
<keyword evidence="4" id="KW-1134">Transmembrane beta strand</keyword>